<organism evidence="20 21">
    <name type="scientific">Branchiostoma floridae</name>
    <name type="common">Florida lancelet</name>
    <name type="synonym">Amphioxus</name>
    <dbReference type="NCBI Taxonomy" id="7739"/>
    <lineage>
        <taxon>Eukaryota</taxon>
        <taxon>Metazoa</taxon>
        <taxon>Chordata</taxon>
        <taxon>Cephalochordata</taxon>
        <taxon>Leptocardii</taxon>
        <taxon>Amphioxiformes</taxon>
        <taxon>Branchiostomatidae</taxon>
        <taxon>Branchiostoma</taxon>
    </lineage>
</organism>
<keyword evidence="10" id="KW-0865">Zymogen</keyword>
<evidence type="ECO:0000256" key="1">
    <source>
        <dbReference type="ARBA" id="ARBA00010370"/>
    </source>
</evidence>
<reference evidence="20" key="1">
    <citation type="journal article" date="2020" name="Nat. Ecol. Evol.">
        <title>Deeply conserved synteny resolves early events in vertebrate evolution.</title>
        <authorList>
            <person name="Simakov O."/>
            <person name="Marletaz F."/>
            <person name="Yue J.X."/>
            <person name="O'Connell B."/>
            <person name="Jenkins J."/>
            <person name="Brandt A."/>
            <person name="Calef R."/>
            <person name="Tung C.H."/>
            <person name="Huang T.K."/>
            <person name="Schmutz J."/>
            <person name="Satoh N."/>
            <person name="Yu J.K."/>
            <person name="Putnam N.H."/>
            <person name="Green R.E."/>
            <person name="Rokhsar D.S."/>
        </authorList>
    </citation>
    <scope>NUCLEOTIDE SEQUENCE [LARGE SCALE GENOMIC DNA]</scope>
    <source>
        <strain evidence="20">S238N-H82</strain>
    </source>
</reference>
<feature type="binding site" evidence="14">
    <location>
        <position position="206"/>
    </location>
    <ligand>
        <name>Ca(2+)</name>
        <dbReference type="ChEBI" id="CHEBI:29108"/>
        <label>2</label>
    </ligand>
</feature>
<keyword evidence="6" id="KW-0378">Hydrolase</keyword>
<evidence type="ECO:0000256" key="15">
    <source>
        <dbReference type="PIRSR" id="PIRSR621190-4"/>
    </source>
</evidence>
<keyword evidence="8 14" id="KW-0106">Calcium</keyword>
<dbReference type="GeneID" id="118410626"/>
<dbReference type="Gene3D" id="3.40.390.10">
    <property type="entry name" value="Collagenase (Catalytic Domain)"/>
    <property type="match status" value="1"/>
</dbReference>
<evidence type="ECO:0000256" key="13">
    <source>
        <dbReference type="PIRSR" id="PIRSR001191-2"/>
    </source>
</evidence>
<dbReference type="InterPro" id="IPR002477">
    <property type="entry name" value="Peptidoglycan-bd-like"/>
</dbReference>
<feature type="repeat" description="Hemopexin" evidence="16">
    <location>
        <begin position="369"/>
        <end position="415"/>
    </location>
</feature>
<feature type="binding site" evidence="13">
    <location>
        <position position="241"/>
    </location>
    <ligand>
        <name>Zn(2+)</name>
        <dbReference type="ChEBI" id="CHEBI:29105"/>
        <label>2</label>
        <note>catalytic</note>
    </ligand>
</feature>
<feature type="binding site" evidence="14">
    <location>
        <position position="184"/>
    </location>
    <ligand>
        <name>Zn(2+)</name>
        <dbReference type="ChEBI" id="CHEBI:29105"/>
        <label>1</label>
    </ligand>
</feature>
<evidence type="ECO:0000256" key="10">
    <source>
        <dbReference type="ARBA" id="ARBA00023145"/>
    </source>
</evidence>
<dbReference type="GO" id="GO:0004222">
    <property type="term" value="F:metalloendopeptidase activity"/>
    <property type="evidence" value="ECO:0000318"/>
    <property type="project" value="GO_Central"/>
</dbReference>
<dbReference type="FunFam" id="2.110.10.10:FF:000007">
    <property type="entry name" value="stromelysin-3 isoform X2"/>
    <property type="match status" value="1"/>
</dbReference>
<evidence type="ECO:0000256" key="18">
    <source>
        <dbReference type="SAM" id="SignalP"/>
    </source>
</evidence>
<feature type="binding site" evidence="14">
    <location>
        <position position="172"/>
    </location>
    <ligand>
        <name>Ca(2+)</name>
        <dbReference type="ChEBI" id="CHEBI:29108"/>
        <label>2</label>
    </ligand>
</feature>
<dbReference type="Proteomes" id="UP000001554">
    <property type="component" value="Chromosome 2"/>
</dbReference>
<keyword evidence="3 13" id="KW-0479">Metal-binding</keyword>
<feature type="binding site" evidence="14">
    <location>
        <position position="468"/>
    </location>
    <ligand>
        <name>Ca(2+)</name>
        <dbReference type="ChEBI" id="CHEBI:29108"/>
        <label>4</label>
    </ligand>
</feature>
<dbReference type="Pfam" id="PF01471">
    <property type="entry name" value="PG_binding_1"/>
    <property type="match status" value="1"/>
</dbReference>
<comment type="cofactor">
    <cofactor evidence="14">
        <name>Ca(2+)</name>
        <dbReference type="ChEBI" id="CHEBI:29108"/>
    </cofactor>
    <text evidence="14">Can bind about 5 Ca(2+) ions per subunit.</text>
</comment>
<dbReference type="RefSeq" id="XP_035668301.1">
    <property type="nucleotide sequence ID" value="XM_035812408.1"/>
</dbReference>
<feature type="binding site" evidence="14">
    <location>
        <position position="210"/>
    </location>
    <ligand>
        <name>Ca(2+)</name>
        <dbReference type="ChEBI" id="CHEBI:29108"/>
        <label>3</label>
    </ligand>
</feature>
<feature type="binding site" evidence="14">
    <location>
        <position position="249"/>
    </location>
    <ligand>
        <name>Zn(2+)</name>
        <dbReference type="ChEBI" id="CHEBI:29105"/>
        <label>2</label>
        <note>catalytic</note>
    </ligand>
</feature>
<feature type="region of interest" description="Disordered" evidence="17">
    <location>
        <begin position="273"/>
        <end position="324"/>
    </location>
</feature>
<feature type="binding site" evidence="14">
    <location>
        <position position="213"/>
    </location>
    <ligand>
        <name>Ca(2+)</name>
        <dbReference type="ChEBI" id="CHEBI:29108"/>
        <label>1</label>
    </ligand>
</feature>
<dbReference type="InterPro" id="IPR024079">
    <property type="entry name" value="MetalloPept_cat_dom_sf"/>
</dbReference>
<dbReference type="Pfam" id="PF00045">
    <property type="entry name" value="Hemopexin"/>
    <property type="match status" value="4"/>
</dbReference>
<gene>
    <name evidence="21" type="primary">LOC118410626</name>
</gene>
<feature type="repeat" description="Hemopexin" evidence="16">
    <location>
        <begin position="323"/>
        <end position="368"/>
    </location>
</feature>
<feature type="binding site" evidence="14">
    <location>
        <position position="329"/>
    </location>
    <ligand>
        <name>Ca(2+)</name>
        <dbReference type="ChEBI" id="CHEBI:29108"/>
        <label>5</label>
    </ligand>
</feature>
<feature type="active site" evidence="12">
    <location>
        <position position="232"/>
    </location>
</feature>
<feature type="compositionally biased region" description="Pro residues" evidence="17">
    <location>
        <begin position="283"/>
        <end position="299"/>
    </location>
</feature>
<evidence type="ECO:0000256" key="7">
    <source>
        <dbReference type="ARBA" id="ARBA00022833"/>
    </source>
</evidence>
<proteinExistence type="inferred from homology"/>
<feature type="binding site" evidence="14">
    <location>
        <position position="189"/>
    </location>
    <ligand>
        <name>Ca(2+)</name>
        <dbReference type="ChEBI" id="CHEBI:29108"/>
        <label>3</label>
    </ligand>
</feature>
<dbReference type="InterPro" id="IPR006026">
    <property type="entry name" value="Peptidase_Metallo"/>
</dbReference>
<evidence type="ECO:0000313" key="20">
    <source>
        <dbReference type="Proteomes" id="UP000001554"/>
    </source>
</evidence>
<evidence type="ECO:0000256" key="12">
    <source>
        <dbReference type="PIRSR" id="PIRSR001191-1"/>
    </source>
</evidence>
<dbReference type="SUPFAM" id="SSF47090">
    <property type="entry name" value="PGBD-like"/>
    <property type="match status" value="1"/>
</dbReference>
<dbReference type="PROSITE" id="PS00024">
    <property type="entry name" value="HEMOPEXIN"/>
    <property type="match status" value="1"/>
</dbReference>
<evidence type="ECO:0000256" key="11">
    <source>
        <dbReference type="ARBA" id="ARBA00023157"/>
    </source>
</evidence>
<dbReference type="PROSITE" id="PS51642">
    <property type="entry name" value="HEMOPEXIN_2"/>
    <property type="match status" value="4"/>
</dbReference>
<dbReference type="InterPro" id="IPR021190">
    <property type="entry name" value="Pept_M10A"/>
</dbReference>
<feature type="binding site" evidence="14">
    <location>
        <position position="327"/>
    </location>
    <ligand>
        <name>Ca(2+)</name>
        <dbReference type="ChEBI" id="CHEBI:29108"/>
        <label>4</label>
    </ligand>
</feature>
<feature type="binding site" evidence="14">
    <location>
        <position position="204"/>
    </location>
    <ligand>
        <name>Ca(2+)</name>
        <dbReference type="ChEBI" id="CHEBI:29108"/>
        <label>2</label>
    </ligand>
</feature>
<comment type="cofactor">
    <cofactor evidence="14">
        <name>Zn(2+)</name>
        <dbReference type="ChEBI" id="CHEBI:29105"/>
    </cofactor>
    <text evidence="14">Binds 2 Zn(2+) ions per subunit.</text>
</comment>
<dbReference type="GO" id="GO:0030574">
    <property type="term" value="P:collagen catabolic process"/>
    <property type="evidence" value="ECO:0000318"/>
    <property type="project" value="GO_Central"/>
</dbReference>
<reference evidence="21" key="2">
    <citation type="submission" date="2025-08" db="UniProtKB">
        <authorList>
            <consortium name="RefSeq"/>
        </authorList>
    </citation>
    <scope>IDENTIFICATION</scope>
    <source>
        <strain evidence="21">S238N-H82</strain>
        <tissue evidence="21">Testes</tissue>
    </source>
</reference>
<feature type="domain" description="Peptidase metallopeptidase" evidence="19">
    <location>
        <begin position="116"/>
        <end position="276"/>
    </location>
</feature>
<feature type="binding site" evidence="14">
    <location>
        <position position="375"/>
    </location>
    <ligand>
        <name>Ca(2+)</name>
        <dbReference type="ChEBI" id="CHEBI:29108"/>
        <label>5</label>
    </ligand>
</feature>
<evidence type="ECO:0000256" key="3">
    <source>
        <dbReference type="ARBA" id="ARBA00022723"/>
    </source>
</evidence>
<keyword evidence="11" id="KW-1015">Disulfide bond</keyword>
<keyword evidence="9" id="KW-0482">Metalloprotease</keyword>
<keyword evidence="4 18" id="KW-0732">Signal</keyword>
<dbReference type="InterPro" id="IPR018486">
    <property type="entry name" value="Hemopexin_CS"/>
</dbReference>
<dbReference type="Pfam" id="PF00413">
    <property type="entry name" value="Peptidase_M10"/>
    <property type="match status" value="1"/>
</dbReference>
<dbReference type="PIRSF" id="PIRSF001191">
    <property type="entry name" value="Peptidase_M10A_matrix"/>
    <property type="match status" value="1"/>
</dbReference>
<feature type="binding site" evidence="13">
    <location>
        <position position="231"/>
    </location>
    <ligand>
        <name>Zn(2+)</name>
        <dbReference type="ChEBI" id="CHEBI:29105"/>
        <label>2</label>
        <note>catalytic</note>
    </ligand>
</feature>
<feature type="modified residue" description="Phosphotyrosine; by PKDCC" evidence="15">
    <location>
        <position position="404"/>
    </location>
</feature>
<feature type="binding site" evidence="13">
    <location>
        <position position="235"/>
    </location>
    <ligand>
        <name>Zn(2+)</name>
        <dbReference type="ChEBI" id="CHEBI:29105"/>
        <label>2</label>
        <note>catalytic</note>
    </ligand>
</feature>
<dbReference type="InterPro" id="IPR018487">
    <property type="entry name" value="Hemopexin-like_repeat"/>
</dbReference>
<dbReference type="PANTHER" id="PTHR10201">
    <property type="entry name" value="MATRIX METALLOPROTEINASE"/>
    <property type="match status" value="1"/>
</dbReference>
<dbReference type="GO" id="GO:0030198">
    <property type="term" value="P:extracellular matrix organization"/>
    <property type="evidence" value="ECO:0000318"/>
    <property type="project" value="GO_Central"/>
</dbReference>
<evidence type="ECO:0000256" key="16">
    <source>
        <dbReference type="PROSITE-ProRule" id="PRU01011"/>
    </source>
</evidence>
<evidence type="ECO:0000256" key="9">
    <source>
        <dbReference type="ARBA" id="ARBA00023049"/>
    </source>
</evidence>
<evidence type="ECO:0000256" key="8">
    <source>
        <dbReference type="ARBA" id="ARBA00022837"/>
    </source>
</evidence>
<dbReference type="GO" id="GO:0008270">
    <property type="term" value="F:zinc ion binding"/>
    <property type="evidence" value="ECO:0007669"/>
    <property type="project" value="InterPro"/>
</dbReference>
<sequence>MRGPIRMNTYMFLAVFASTVLGCSSALGNMTVQQGMNYLVKFGYMDHPTTLPVQLQSEESMSQAISMFQEFANIPVTGKLDNETMVMMEMPRCGVPDMMGTNSSGLVRRRRRYVTQDSKWRKRQLKWKLNDDYKNLGSMGMEDVEGEIDRAFRLWHEHIPLNFTRVTTGKADIDIRFYSGDHGDGDPFDGPFGTLAHAYFPIYGGDVHFDKSETWTFRTYRGTNLFQVAAHEIGHSLGLRHSQERNALMAAFYRGYVPNLKLHSDDIAGIQSLYDRPRRPTPRPRPPPPGIVTPRPRPPAGLATPRPDAVSPSPTPDRPDSCSGELDAITIAEDSKTYAFKGNYFWELNPDGIVEGYPKLISEVWGDLPGDLDAAVYNRSDQKLYFFKGDQYWRYTNTQQDIGYPRNISQWGGVPNDIDAAFIWSGNGRLYFFKGDQYYRYNRKGTGVDMGYPRAVSVWKGIPADGLDAAMQWLNGKTYFFKDGLYWRFNDRTFRMDRVDPSYPRSTAYWWFGCENNAALKLPPSELQDANSGINVVPTVFLPSLSSVLMAKLVIF</sequence>
<evidence type="ECO:0000259" key="19">
    <source>
        <dbReference type="SMART" id="SM00235"/>
    </source>
</evidence>
<feature type="binding site" evidence="14">
    <location>
        <position position="421"/>
    </location>
    <ligand>
        <name>Ca(2+)</name>
        <dbReference type="ChEBI" id="CHEBI:29108"/>
        <label>5</label>
    </ligand>
</feature>
<dbReference type="PANTHER" id="PTHR10201:SF331">
    <property type="entry name" value="MATRIX METALLOPROTEINASE-14-LIKE ISOFORM X1"/>
    <property type="match status" value="1"/>
</dbReference>
<feature type="repeat" description="Hemopexin" evidence="16">
    <location>
        <begin position="464"/>
        <end position="514"/>
    </location>
</feature>
<dbReference type="OMA" id="DAEQWTI"/>
<accession>A0A9J7MIR1</accession>
<dbReference type="InterPro" id="IPR036365">
    <property type="entry name" value="PGBD-like_sf"/>
</dbReference>
<dbReference type="SUPFAM" id="SSF50923">
    <property type="entry name" value="Hemopexin-like domain"/>
    <property type="match status" value="1"/>
</dbReference>
<keyword evidence="7 13" id="KW-0862">Zinc</keyword>
<dbReference type="KEGG" id="bfo:118410626"/>
<dbReference type="CDD" id="cd04278">
    <property type="entry name" value="ZnMc_MMP"/>
    <property type="match status" value="1"/>
</dbReference>
<dbReference type="SUPFAM" id="SSF55486">
    <property type="entry name" value="Metalloproteases ('zincins'), catalytic domain"/>
    <property type="match status" value="1"/>
</dbReference>
<evidence type="ECO:0000256" key="4">
    <source>
        <dbReference type="ARBA" id="ARBA00022729"/>
    </source>
</evidence>
<evidence type="ECO:0000313" key="21">
    <source>
        <dbReference type="RefSeq" id="XP_035668301.1"/>
    </source>
</evidence>
<dbReference type="InterPro" id="IPR036375">
    <property type="entry name" value="Hemopexin-like_dom_sf"/>
</dbReference>
<evidence type="ECO:0000256" key="5">
    <source>
        <dbReference type="ARBA" id="ARBA00022737"/>
    </source>
</evidence>
<feature type="repeat" description="Hemopexin" evidence="16">
    <location>
        <begin position="416"/>
        <end position="463"/>
    </location>
</feature>
<feature type="binding site" evidence="14">
    <location>
        <position position="190"/>
    </location>
    <ligand>
        <name>Ca(2+)</name>
        <dbReference type="ChEBI" id="CHEBI:29108"/>
        <label>3</label>
    </ligand>
</feature>
<evidence type="ECO:0000256" key="17">
    <source>
        <dbReference type="SAM" id="MobiDB-lite"/>
    </source>
</evidence>
<dbReference type="SMART" id="SM00120">
    <property type="entry name" value="HX"/>
    <property type="match status" value="4"/>
</dbReference>
<keyword evidence="2" id="KW-0645">Protease</keyword>
<dbReference type="PRINTS" id="PR00138">
    <property type="entry name" value="MATRIXIN"/>
</dbReference>
<dbReference type="SMART" id="SM00235">
    <property type="entry name" value="ZnMc"/>
    <property type="match status" value="1"/>
</dbReference>
<evidence type="ECO:0000256" key="14">
    <source>
        <dbReference type="PIRSR" id="PIRSR621190-2"/>
    </source>
</evidence>
<dbReference type="GO" id="GO:0005615">
    <property type="term" value="C:extracellular space"/>
    <property type="evidence" value="ECO:0000318"/>
    <property type="project" value="GO_Central"/>
</dbReference>
<dbReference type="InterPro" id="IPR001818">
    <property type="entry name" value="Pept_M10_metallopeptidase"/>
</dbReference>
<dbReference type="AlphaFoldDB" id="A0A9J7MIR1"/>
<feature type="binding site" evidence="14">
    <location>
        <position position="208"/>
    </location>
    <ligand>
        <name>Zn(2+)</name>
        <dbReference type="ChEBI" id="CHEBI:29105"/>
        <label>1</label>
    </ligand>
</feature>
<dbReference type="InterPro" id="IPR033739">
    <property type="entry name" value="M10A_MMP"/>
</dbReference>
<feature type="chain" id="PRO_5039914605" evidence="18">
    <location>
        <begin position="23"/>
        <end position="556"/>
    </location>
</feature>
<dbReference type="GO" id="GO:0031012">
    <property type="term" value="C:extracellular matrix"/>
    <property type="evidence" value="ECO:0007669"/>
    <property type="project" value="InterPro"/>
</dbReference>
<feature type="binding site" evidence="14">
    <location>
        <position position="373"/>
    </location>
    <ligand>
        <name>Ca(2+)</name>
        <dbReference type="ChEBI" id="CHEBI:29108"/>
        <label>4</label>
    </ligand>
</feature>
<dbReference type="Gene3D" id="2.110.10.10">
    <property type="entry name" value="Hemopexin-like domain"/>
    <property type="match status" value="1"/>
</dbReference>
<keyword evidence="5" id="KW-0677">Repeat</keyword>
<dbReference type="FunFam" id="3.40.390.10:FF:000022">
    <property type="entry name" value="Matrix metalloproteinase 1, isoform C"/>
    <property type="match status" value="1"/>
</dbReference>
<dbReference type="CDD" id="cd00094">
    <property type="entry name" value="HX"/>
    <property type="match status" value="1"/>
</dbReference>
<dbReference type="GO" id="GO:0006508">
    <property type="term" value="P:proteolysis"/>
    <property type="evidence" value="ECO:0007669"/>
    <property type="project" value="UniProtKB-KW"/>
</dbReference>
<protein>
    <submittedName>
        <fullName evidence="21">Matrix metalloproteinase-15-like</fullName>
    </submittedName>
</protein>
<dbReference type="InterPro" id="IPR000585">
    <property type="entry name" value="Hemopexin-like_dom"/>
</dbReference>
<feature type="binding site" evidence="14">
    <location>
        <position position="182"/>
    </location>
    <ligand>
        <name>Zn(2+)</name>
        <dbReference type="ChEBI" id="CHEBI:29105"/>
        <label>1</label>
    </ligand>
</feature>
<feature type="signal peptide" evidence="18">
    <location>
        <begin position="1"/>
        <end position="22"/>
    </location>
</feature>
<keyword evidence="20" id="KW-1185">Reference proteome</keyword>
<dbReference type="PROSITE" id="PS51257">
    <property type="entry name" value="PROKAR_LIPOPROTEIN"/>
    <property type="match status" value="1"/>
</dbReference>
<evidence type="ECO:0000256" key="6">
    <source>
        <dbReference type="ARBA" id="ARBA00022801"/>
    </source>
</evidence>
<feature type="binding site" description="in inhibited form" evidence="14">
    <location>
        <position position="93"/>
    </location>
    <ligand>
        <name>Zn(2+)</name>
        <dbReference type="ChEBI" id="CHEBI:29105"/>
        <label>2</label>
        <note>catalytic</note>
    </ligand>
</feature>
<dbReference type="OrthoDB" id="406838at2759"/>
<feature type="binding site" evidence="14">
    <location>
        <position position="197"/>
    </location>
    <ligand>
        <name>Zn(2+)</name>
        <dbReference type="ChEBI" id="CHEBI:29105"/>
        <label>1</label>
    </ligand>
</feature>
<evidence type="ECO:0000256" key="2">
    <source>
        <dbReference type="ARBA" id="ARBA00022670"/>
    </source>
</evidence>
<name>A0A9J7MIR1_BRAFL</name>
<feature type="binding site" evidence="14">
    <location>
        <position position="213"/>
    </location>
    <ligand>
        <name>Ca(2+)</name>
        <dbReference type="ChEBI" id="CHEBI:29108"/>
        <label>3</label>
    </ligand>
</feature>
<comment type="similarity">
    <text evidence="1">Belongs to the peptidase M10A family.</text>
</comment>